<feature type="region of interest" description="Disordered" evidence="5">
    <location>
        <begin position="810"/>
        <end position="833"/>
    </location>
</feature>
<proteinExistence type="inferred from homology"/>
<feature type="region of interest" description="Disordered" evidence="5">
    <location>
        <begin position="982"/>
        <end position="1114"/>
    </location>
</feature>
<feature type="domain" description="Kinesin motor" evidence="6">
    <location>
        <begin position="38"/>
        <end position="365"/>
    </location>
</feature>
<dbReference type="GO" id="GO:0005524">
    <property type="term" value="F:ATP binding"/>
    <property type="evidence" value="ECO:0007669"/>
    <property type="project" value="UniProtKB-UniRule"/>
</dbReference>
<keyword evidence="2 3" id="KW-0067">ATP-binding</keyword>
<dbReference type="GO" id="GO:0005875">
    <property type="term" value="C:microtubule associated complex"/>
    <property type="evidence" value="ECO:0007669"/>
    <property type="project" value="TreeGrafter"/>
</dbReference>
<evidence type="ECO:0000313" key="7">
    <source>
        <dbReference type="EMBL" id="KAG8463019.1"/>
    </source>
</evidence>
<dbReference type="GO" id="GO:0008017">
    <property type="term" value="F:microtubule binding"/>
    <property type="evidence" value="ECO:0007669"/>
    <property type="project" value="InterPro"/>
</dbReference>
<evidence type="ECO:0000256" key="4">
    <source>
        <dbReference type="SAM" id="Coils"/>
    </source>
</evidence>
<dbReference type="GO" id="GO:0007018">
    <property type="term" value="P:microtubule-based movement"/>
    <property type="evidence" value="ECO:0007669"/>
    <property type="project" value="InterPro"/>
</dbReference>
<keyword evidence="3" id="KW-0505">Motor protein</keyword>
<dbReference type="PROSITE" id="PS00411">
    <property type="entry name" value="KINESIN_MOTOR_1"/>
    <property type="match status" value="1"/>
</dbReference>
<dbReference type="GO" id="GO:0007052">
    <property type="term" value="P:mitotic spindle organization"/>
    <property type="evidence" value="ECO:0007669"/>
    <property type="project" value="TreeGrafter"/>
</dbReference>
<comment type="caution">
    <text evidence="7">The sequence shown here is derived from an EMBL/GenBank/DDBJ whole genome shotgun (WGS) entry which is preliminary data.</text>
</comment>
<gene>
    <name evidence="7" type="ORF">KFE25_001792</name>
</gene>
<keyword evidence="1 3" id="KW-0547">Nucleotide-binding</keyword>
<reference evidence="7" key="1">
    <citation type="submission" date="2021-05" db="EMBL/GenBank/DDBJ databases">
        <title>The genome of the haptophyte Pavlova lutheri (Diacronema luteri, Pavlovales) - a model for lipid biosynthesis in eukaryotic algae.</title>
        <authorList>
            <person name="Hulatt C.J."/>
            <person name="Posewitz M.C."/>
        </authorList>
    </citation>
    <scope>NUCLEOTIDE SEQUENCE</scope>
    <source>
        <strain evidence="7">NIVA-4/92</strain>
    </source>
</reference>
<dbReference type="GO" id="GO:0051231">
    <property type="term" value="P:spindle elongation"/>
    <property type="evidence" value="ECO:0007669"/>
    <property type="project" value="TreeGrafter"/>
</dbReference>
<keyword evidence="4" id="KW-0175">Coiled coil</keyword>
<dbReference type="Gene3D" id="3.40.850.10">
    <property type="entry name" value="Kinesin motor domain"/>
    <property type="match status" value="1"/>
</dbReference>
<dbReference type="PRINTS" id="PR00380">
    <property type="entry name" value="KINESINHEAVY"/>
</dbReference>
<dbReference type="Pfam" id="PF00225">
    <property type="entry name" value="Kinesin"/>
    <property type="match status" value="1"/>
</dbReference>
<comment type="similarity">
    <text evidence="3">Belongs to the TRAFAC class myosin-kinesin ATPase superfamily. Kinesin family.</text>
</comment>
<feature type="compositionally biased region" description="Gly residues" evidence="5">
    <location>
        <begin position="521"/>
        <end position="549"/>
    </location>
</feature>
<feature type="binding site" evidence="3">
    <location>
        <begin position="128"/>
        <end position="135"/>
    </location>
    <ligand>
        <name>ATP</name>
        <dbReference type="ChEBI" id="CHEBI:30616"/>
    </ligand>
</feature>
<dbReference type="OrthoDB" id="3176171at2759"/>
<keyword evidence="8" id="KW-1185">Reference proteome</keyword>
<dbReference type="AlphaFoldDB" id="A0A8J5XEF4"/>
<sequence length="1114" mass="117415">MTETGDGFGPRASTPGKKGSKKKKAKGGGEVSPQPEERVNVIVRIRPQLYKTEGGEDNMSLQVDSARNMVWALAPDDDGSGRGKLPRQFVFDTVVPPDGVQEDVYEAAGRHIVESVLEGFTGCVMCYGQTGAGKTYTLANESAGHNAGVMIRAFTDIFDHIAQDREHEYEVTMAYAQVYLDTLSDLLSPDNDVQIREDTNKGVFLTGLTWRPCRSVAHAKGVLADGNRNRATASTSMNADSSRSHAILMMHVTRTGGTRTLLGKLYLVDLAGSERVKRSGVEGQGLDEAIAINQSLTTLGRCIEAMARGKKGERPPFRESKLTRLLSNAIGGNAKTTLIVCVAPSKRDVVETNSSLEFGQQAMNVVVRAKVNATVDYAGLSSSLQEQLDAKQSALRRLEHKLLTKLAPAHEAALKKEAEAKQVAFEARDAAAERLRARAQIEELVRARADARKDLEVEMAAAHAQRQDATSELARVIAALKDTAELRRLRAQQEAETLSLTKQLDDARRELARAEAALKARGGGGGGGGANGGVGGQTVSGAAGPGGGGEAAEKELLVGVAKNLGNLALHFVRAEQRTQAEPLIISAQSIFEAVLGAGHAQIGEWQETMRRKISAQNDAAAEAHARARAQNGHARAESTVDDDPPGAGGFPVVELLEAFALPPGSASISNAVGQITELLGSFSNPRAPARGAALRIDLSRVNGRASADPAADDARRAARKHVLAVLSEPLRKGDRTAEGRALTAVRDFFVEHGNGEESIVLFHRLVFSAKSGARGALDEAQAYGNNYNPEFVRSLQTSFRAQSSSRSTVVDGLTTARDDENAAGTGEWTSDDAAPLSKEGARAQLLQVAGTPRGGHLSASTPRNEGAAEAALRNFMLAHGDGDEALTALQQLIKDDLEKPSDRANGVRRIVAGEDANDIVARRRLEATAKLLEVAGTPRGNHLSAQTPRDVRSAEAALQGFIEAHGGGAEGLDALQQLMAASVSTKAQPAPPPKPAPAVRPPRDPPATYSPPPARSTGGSLRQGAGGESKGNADRDRPSRQSSAGSEKFSGSNGDGGGAERAERMQAKANGSGAADKKISPPASRAGGSQPRSGSAARSSSPARPGVRNKRQMN</sequence>
<dbReference type="EMBL" id="JAGTXO010000018">
    <property type="protein sequence ID" value="KAG8463019.1"/>
    <property type="molecule type" value="Genomic_DNA"/>
</dbReference>
<feature type="region of interest" description="Disordered" evidence="5">
    <location>
        <begin position="519"/>
        <end position="549"/>
    </location>
</feature>
<protein>
    <recommendedName>
        <fullName evidence="6">Kinesin motor domain-containing protein</fullName>
    </recommendedName>
</protein>
<dbReference type="InterPro" id="IPR027640">
    <property type="entry name" value="Kinesin-like_fam"/>
</dbReference>
<feature type="region of interest" description="Disordered" evidence="5">
    <location>
        <begin position="1"/>
        <end position="39"/>
    </location>
</feature>
<dbReference type="PANTHER" id="PTHR47969">
    <property type="entry name" value="CHROMOSOME-ASSOCIATED KINESIN KIF4A-RELATED"/>
    <property type="match status" value="1"/>
</dbReference>
<organism evidence="7 8">
    <name type="scientific">Diacronema lutheri</name>
    <name type="common">Unicellular marine alga</name>
    <name type="synonym">Monochrysis lutheri</name>
    <dbReference type="NCBI Taxonomy" id="2081491"/>
    <lineage>
        <taxon>Eukaryota</taxon>
        <taxon>Haptista</taxon>
        <taxon>Haptophyta</taxon>
        <taxon>Pavlovophyceae</taxon>
        <taxon>Pavlovales</taxon>
        <taxon>Pavlovaceae</taxon>
        <taxon>Diacronema</taxon>
    </lineage>
</organism>
<dbReference type="InterPro" id="IPR036961">
    <property type="entry name" value="Kinesin_motor_dom_sf"/>
</dbReference>
<dbReference type="CDD" id="cd00106">
    <property type="entry name" value="KISc"/>
    <property type="match status" value="1"/>
</dbReference>
<feature type="compositionally biased region" description="Pro residues" evidence="5">
    <location>
        <begin position="989"/>
        <end position="1014"/>
    </location>
</feature>
<name>A0A8J5XEF4_DIALT</name>
<evidence type="ECO:0000259" key="6">
    <source>
        <dbReference type="PROSITE" id="PS50067"/>
    </source>
</evidence>
<evidence type="ECO:0000256" key="3">
    <source>
        <dbReference type="PROSITE-ProRule" id="PRU00283"/>
    </source>
</evidence>
<dbReference type="PANTHER" id="PTHR47969:SF29">
    <property type="entry name" value="KINESIN-LIKE PROTEIN"/>
    <property type="match status" value="1"/>
</dbReference>
<dbReference type="InterPro" id="IPR001752">
    <property type="entry name" value="Kinesin_motor_dom"/>
</dbReference>
<dbReference type="Proteomes" id="UP000751190">
    <property type="component" value="Unassembled WGS sequence"/>
</dbReference>
<dbReference type="InterPro" id="IPR027417">
    <property type="entry name" value="P-loop_NTPase"/>
</dbReference>
<dbReference type="InterPro" id="IPR019821">
    <property type="entry name" value="Kinesin_motor_CS"/>
</dbReference>
<evidence type="ECO:0000256" key="2">
    <source>
        <dbReference type="ARBA" id="ARBA00022840"/>
    </source>
</evidence>
<dbReference type="PROSITE" id="PS50067">
    <property type="entry name" value="KINESIN_MOTOR_2"/>
    <property type="match status" value="1"/>
</dbReference>
<dbReference type="SMART" id="SM00129">
    <property type="entry name" value="KISc"/>
    <property type="match status" value="1"/>
</dbReference>
<evidence type="ECO:0000256" key="5">
    <source>
        <dbReference type="SAM" id="MobiDB-lite"/>
    </source>
</evidence>
<evidence type="ECO:0000313" key="8">
    <source>
        <dbReference type="Proteomes" id="UP000751190"/>
    </source>
</evidence>
<accession>A0A8J5XEF4</accession>
<feature type="compositionally biased region" description="Polar residues" evidence="5">
    <location>
        <begin position="1040"/>
        <end position="1052"/>
    </location>
</feature>
<dbReference type="SUPFAM" id="SSF52540">
    <property type="entry name" value="P-loop containing nucleoside triphosphate hydrolases"/>
    <property type="match status" value="1"/>
</dbReference>
<evidence type="ECO:0000256" key="1">
    <source>
        <dbReference type="ARBA" id="ARBA00022741"/>
    </source>
</evidence>
<feature type="compositionally biased region" description="Low complexity" evidence="5">
    <location>
        <begin position="1083"/>
        <end position="1106"/>
    </location>
</feature>
<feature type="coiled-coil region" evidence="4">
    <location>
        <begin position="427"/>
        <end position="517"/>
    </location>
</feature>
<dbReference type="GO" id="GO:0003777">
    <property type="term" value="F:microtubule motor activity"/>
    <property type="evidence" value="ECO:0007669"/>
    <property type="project" value="InterPro"/>
</dbReference>